<proteinExistence type="predicted"/>
<organism evidence="2 3">
    <name type="scientific">Klebsiella phage vB_KvM-Eowyn</name>
    <dbReference type="NCBI Taxonomy" id="2762819"/>
    <lineage>
        <taxon>Viruses</taxon>
        <taxon>Duplodnaviria</taxon>
        <taxon>Heunggongvirae</taxon>
        <taxon>Uroviricota</taxon>
        <taxon>Caudoviricetes</taxon>
        <taxon>Chimalliviridae</taxon>
        <taxon>Eowynvirus</taxon>
        <taxon>Eowynvirus eowyn</taxon>
    </lineage>
</organism>
<accession>A0A7R8MJH7</accession>
<gene>
    <name evidence="2" type="ORF">LLCLJKAH_00163</name>
</gene>
<dbReference type="Proteomes" id="UP000596247">
    <property type="component" value="Chromosome"/>
</dbReference>
<evidence type="ECO:0000256" key="1">
    <source>
        <dbReference type="SAM" id="MobiDB-lite"/>
    </source>
</evidence>
<sequence>MTYEGGLREIGIGRVTQHKEIGSKDILVTPIEWVPHMDGEFRSNPSIIQAKGTDAEGKNYEVSTMTDITLTATWYPETGNRITPPNVRRGERVKLYQFANQDKYYWRESGLDNNLRRQETVTHVYNNNPNPDGDNPEPSPENSYYTEVSTHTGQVTLATNKSNGEPVAWTIQVNTKEGVLNVVTDNGHEFSLDAVALAMLAQLSTGTKVELNKNNLAMVAPETLSVEAKIIDFTCKNFKVKADNMKVECPLSEFTGLVKVGSLSTTTENGYDGKAVIDGEVTMKQDVVMEQDVTVTKTLTANKVVSQTNIDAPNV</sequence>
<reference evidence="2 3" key="1">
    <citation type="submission" date="2020-09" db="EMBL/GenBank/DDBJ databases">
        <authorList>
            <person name="Jameson E."/>
        </authorList>
    </citation>
    <scope>NUCLEOTIDE SEQUENCE [LARGE SCALE GENOMIC DNA]</scope>
</reference>
<evidence type="ECO:0000313" key="2">
    <source>
        <dbReference type="EMBL" id="CAD5236152.1"/>
    </source>
</evidence>
<keyword evidence="3" id="KW-1185">Reference proteome</keyword>
<dbReference type="EMBL" id="LR881104">
    <property type="protein sequence ID" value="CAD5236152.1"/>
    <property type="molecule type" value="Genomic_DNA"/>
</dbReference>
<evidence type="ECO:0000313" key="3">
    <source>
        <dbReference type="Proteomes" id="UP000596247"/>
    </source>
</evidence>
<protein>
    <submittedName>
        <fullName evidence="2">Uncharacterized protein</fullName>
    </submittedName>
</protein>
<name>A0A7R8MJH7_9CAUD</name>
<feature type="region of interest" description="Disordered" evidence="1">
    <location>
        <begin position="123"/>
        <end position="145"/>
    </location>
</feature>